<evidence type="ECO:0000256" key="5">
    <source>
        <dbReference type="ARBA" id="ARBA00022989"/>
    </source>
</evidence>
<dbReference type="Pfam" id="PF00892">
    <property type="entry name" value="EamA"/>
    <property type="match status" value="2"/>
</dbReference>
<keyword evidence="11" id="KW-1185">Reference proteome</keyword>
<evidence type="ECO:0000256" key="4">
    <source>
        <dbReference type="ARBA" id="ARBA00022692"/>
    </source>
</evidence>
<evidence type="ECO:0000256" key="8">
    <source>
        <dbReference type="SAM" id="Phobius"/>
    </source>
</evidence>
<gene>
    <name evidence="10" type="ORF">HNQ39_004827</name>
</gene>
<dbReference type="InterPro" id="IPR000620">
    <property type="entry name" value="EamA_dom"/>
</dbReference>
<dbReference type="PANTHER" id="PTHR32322">
    <property type="entry name" value="INNER MEMBRANE TRANSPORTER"/>
    <property type="match status" value="1"/>
</dbReference>
<dbReference type="PANTHER" id="PTHR32322:SF18">
    <property type="entry name" value="S-ADENOSYLMETHIONINE_S-ADENOSYLHOMOCYSTEINE TRANSPORTER"/>
    <property type="match status" value="1"/>
</dbReference>
<dbReference type="AlphaFoldDB" id="A0A7W9W9A6"/>
<dbReference type="EMBL" id="JACHGW010000005">
    <property type="protein sequence ID" value="MBB6052995.1"/>
    <property type="molecule type" value="Genomic_DNA"/>
</dbReference>
<evidence type="ECO:0000256" key="1">
    <source>
        <dbReference type="ARBA" id="ARBA00004651"/>
    </source>
</evidence>
<accession>A0A7W9W9A6</accession>
<dbReference type="InterPro" id="IPR050638">
    <property type="entry name" value="AA-Vitamin_Transporters"/>
</dbReference>
<keyword evidence="5 8" id="KW-1133">Transmembrane helix</keyword>
<comment type="subcellular location">
    <subcellularLocation>
        <location evidence="1">Cell membrane</location>
        <topology evidence="1">Multi-pass membrane protein</topology>
    </subcellularLocation>
</comment>
<keyword evidence="3" id="KW-1003">Cell membrane</keyword>
<feature type="transmembrane region" description="Helical" evidence="8">
    <location>
        <begin position="221"/>
        <end position="242"/>
    </location>
</feature>
<dbReference type="RefSeq" id="WP_184202859.1">
    <property type="nucleotide sequence ID" value="NZ_JACHGW010000005.1"/>
</dbReference>
<name>A0A7W9W9A6_ARMRO</name>
<comment type="caution">
    <text evidence="10">The sequence shown here is derived from an EMBL/GenBank/DDBJ whole genome shotgun (WGS) entry which is preliminary data.</text>
</comment>
<feature type="transmembrane region" description="Helical" evidence="8">
    <location>
        <begin position="40"/>
        <end position="60"/>
    </location>
</feature>
<dbReference type="InterPro" id="IPR037185">
    <property type="entry name" value="EmrE-like"/>
</dbReference>
<comment type="similarity">
    <text evidence="2">Belongs to the EamA transporter family.</text>
</comment>
<protein>
    <submittedName>
        <fullName evidence="10">Drug/metabolite transporter (DMT)-like permease</fullName>
    </submittedName>
</protein>
<feature type="transmembrane region" description="Helical" evidence="8">
    <location>
        <begin position="191"/>
        <end position="209"/>
    </location>
</feature>
<dbReference type="Proteomes" id="UP000520814">
    <property type="component" value="Unassembled WGS sequence"/>
</dbReference>
<feature type="domain" description="EamA" evidence="9">
    <location>
        <begin position="160"/>
        <end position="295"/>
    </location>
</feature>
<evidence type="ECO:0000313" key="11">
    <source>
        <dbReference type="Proteomes" id="UP000520814"/>
    </source>
</evidence>
<keyword evidence="6 8" id="KW-0472">Membrane</keyword>
<evidence type="ECO:0000256" key="3">
    <source>
        <dbReference type="ARBA" id="ARBA00022475"/>
    </source>
</evidence>
<feature type="region of interest" description="Disordered" evidence="7">
    <location>
        <begin position="304"/>
        <end position="325"/>
    </location>
</feature>
<evidence type="ECO:0000256" key="7">
    <source>
        <dbReference type="SAM" id="MobiDB-lite"/>
    </source>
</evidence>
<dbReference type="SUPFAM" id="SSF103481">
    <property type="entry name" value="Multidrug resistance efflux transporter EmrE"/>
    <property type="match status" value="2"/>
</dbReference>
<evidence type="ECO:0000256" key="2">
    <source>
        <dbReference type="ARBA" id="ARBA00007362"/>
    </source>
</evidence>
<feature type="transmembrane region" description="Helical" evidence="8">
    <location>
        <begin position="72"/>
        <end position="93"/>
    </location>
</feature>
<dbReference type="GO" id="GO:0005886">
    <property type="term" value="C:plasma membrane"/>
    <property type="evidence" value="ECO:0007669"/>
    <property type="project" value="UniProtKB-SubCell"/>
</dbReference>
<feature type="transmembrane region" description="Helical" evidence="8">
    <location>
        <begin position="130"/>
        <end position="149"/>
    </location>
</feature>
<feature type="domain" description="EamA" evidence="9">
    <location>
        <begin position="10"/>
        <end position="145"/>
    </location>
</feature>
<reference evidence="10 11" key="1">
    <citation type="submission" date="2020-08" db="EMBL/GenBank/DDBJ databases">
        <title>Genomic Encyclopedia of Type Strains, Phase IV (KMG-IV): sequencing the most valuable type-strain genomes for metagenomic binning, comparative biology and taxonomic classification.</title>
        <authorList>
            <person name="Goeker M."/>
        </authorList>
    </citation>
    <scope>NUCLEOTIDE SEQUENCE [LARGE SCALE GENOMIC DNA]</scope>
    <source>
        <strain evidence="10 11">DSM 23562</strain>
    </source>
</reference>
<evidence type="ECO:0000259" key="9">
    <source>
        <dbReference type="Pfam" id="PF00892"/>
    </source>
</evidence>
<feature type="transmembrane region" description="Helical" evidence="8">
    <location>
        <begin position="277"/>
        <end position="294"/>
    </location>
</feature>
<feature type="transmembrane region" description="Helical" evidence="8">
    <location>
        <begin position="249"/>
        <end position="271"/>
    </location>
</feature>
<sequence length="325" mass="34528">MSRRLAWGIVVLCIAIWGVNATALKVAMRPGSGEAFDPIFLSGLRFLFVAPLLALGLFWQDRALLRFTRRELTMYACFGLSSIVVGEIIQALAVRYTSVANLTLLSHGTIPLSTALWARGLYGEPFGKKALLGAGIALIGVALVATHAPGGLRFGGETWRGDSLALLRAALHGGFLTLLGRQLQTTPALKVTLGNVGFGALWSLPYVLWRGAHFDFGAVAPLTWLAVFWTAVPTTLFGFVAWNAAVGTVGTVAATSAMYALPFAAALGAFALIHEPITLWHVLGGGLILTGIVLTRKRANPLTPVQRGDNKELSLYPPRRAGDGG</sequence>
<evidence type="ECO:0000313" key="10">
    <source>
        <dbReference type="EMBL" id="MBB6052995.1"/>
    </source>
</evidence>
<proteinExistence type="inferred from homology"/>
<keyword evidence="4 8" id="KW-0812">Transmembrane</keyword>
<organism evidence="10 11">
    <name type="scientific">Armatimonas rosea</name>
    <dbReference type="NCBI Taxonomy" id="685828"/>
    <lineage>
        <taxon>Bacteria</taxon>
        <taxon>Bacillati</taxon>
        <taxon>Armatimonadota</taxon>
        <taxon>Armatimonadia</taxon>
        <taxon>Armatimonadales</taxon>
        <taxon>Armatimonadaceae</taxon>
        <taxon>Armatimonas</taxon>
    </lineage>
</organism>
<evidence type="ECO:0000256" key="6">
    <source>
        <dbReference type="ARBA" id="ARBA00023136"/>
    </source>
</evidence>